<dbReference type="PANTHER" id="PTHR39337">
    <property type="entry name" value="BLR5642 PROTEIN"/>
    <property type="match status" value="1"/>
</dbReference>
<accession>A0A1M6M914</accession>
<dbReference type="STRING" id="1121301.SAMN02745912_01140"/>
<dbReference type="AlphaFoldDB" id="A0A1M6M914"/>
<protein>
    <recommendedName>
        <fullName evidence="3">DUF488 domain-containing protein</fullName>
    </recommendedName>
</protein>
<dbReference type="InterPro" id="IPR014519">
    <property type="entry name" value="UCP024492"/>
</dbReference>
<dbReference type="RefSeq" id="WP_073147829.1">
    <property type="nucleotide sequence ID" value="NZ_FRAG01000009.1"/>
</dbReference>
<evidence type="ECO:0000313" key="1">
    <source>
        <dbReference type="EMBL" id="SHJ79946.1"/>
    </source>
</evidence>
<organism evidence="1 2">
    <name type="scientific">Paramaledivibacter caminithermalis (strain DSM 15212 / CIP 107654 / DViRD3)</name>
    <name type="common">Clostridium caminithermale</name>
    <dbReference type="NCBI Taxonomy" id="1121301"/>
    <lineage>
        <taxon>Bacteria</taxon>
        <taxon>Bacillati</taxon>
        <taxon>Bacillota</taxon>
        <taxon>Clostridia</taxon>
        <taxon>Peptostreptococcales</taxon>
        <taxon>Caminicellaceae</taxon>
        <taxon>Paramaledivibacter</taxon>
    </lineage>
</organism>
<evidence type="ECO:0000313" key="2">
    <source>
        <dbReference type="Proteomes" id="UP000184465"/>
    </source>
</evidence>
<dbReference type="Proteomes" id="UP000184465">
    <property type="component" value="Unassembled WGS sequence"/>
</dbReference>
<proteinExistence type="predicted"/>
<dbReference type="EMBL" id="FRAG01000009">
    <property type="protein sequence ID" value="SHJ79946.1"/>
    <property type="molecule type" value="Genomic_DNA"/>
</dbReference>
<reference evidence="1 2" key="1">
    <citation type="submission" date="2016-11" db="EMBL/GenBank/DDBJ databases">
        <authorList>
            <person name="Jaros S."/>
            <person name="Januszkiewicz K."/>
            <person name="Wedrychowicz H."/>
        </authorList>
    </citation>
    <scope>NUCLEOTIDE SEQUENCE [LARGE SCALE GENOMIC DNA]</scope>
    <source>
        <strain evidence="1 2">DSM 15212</strain>
    </source>
</reference>
<dbReference type="PANTHER" id="PTHR39337:SF1">
    <property type="entry name" value="BLR5642 PROTEIN"/>
    <property type="match status" value="1"/>
</dbReference>
<name>A0A1M6M914_PARC5</name>
<dbReference type="OrthoDB" id="9789109at2"/>
<sequence>MNILYTIGHSNLTTENFLKLLRKYGVNCVVDVRSTPYSKFTPQFNEIELKNFLNQNGVYYIGMGREFGARRNSKNLYTMDGYLDFEKVKKDADFILGVNRIKKGVKKGYHIAFMCTEKNAIDCHRNILVAKYFYDLGYDIKNINHNGDYISQEEINELLLDMYFPRRNEISLFDSENLSDEELLKEAYKKRNKDIGYSINNEE</sequence>
<gene>
    <name evidence="1" type="ORF">SAMN02745912_01140</name>
</gene>
<dbReference type="PIRSF" id="PIRSF024492">
    <property type="entry name" value="UCP024492"/>
    <property type="match status" value="1"/>
</dbReference>
<evidence type="ECO:0008006" key="3">
    <source>
        <dbReference type="Google" id="ProtNLM"/>
    </source>
</evidence>
<dbReference type="InterPro" id="IPR007438">
    <property type="entry name" value="DUF488"/>
</dbReference>
<dbReference type="Pfam" id="PF04343">
    <property type="entry name" value="DUF488"/>
    <property type="match status" value="1"/>
</dbReference>
<keyword evidence="2" id="KW-1185">Reference proteome</keyword>